<dbReference type="PANTHER" id="PTHR43976">
    <property type="entry name" value="SHORT CHAIN DEHYDROGENASE"/>
    <property type="match status" value="1"/>
</dbReference>
<dbReference type="PRINTS" id="PR00081">
    <property type="entry name" value="GDHRDH"/>
</dbReference>
<keyword evidence="2" id="KW-0560">Oxidoreductase</keyword>
<proteinExistence type="inferred from homology"/>
<evidence type="ECO:0000256" key="3">
    <source>
        <dbReference type="RuleBase" id="RU000363"/>
    </source>
</evidence>
<dbReference type="Proteomes" id="UP001597307">
    <property type="component" value="Unassembled WGS sequence"/>
</dbReference>
<evidence type="ECO:0000313" key="4">
    <source>
        <dbReference type="EMBL" id="MFD1847283.1"/>
    </source>
</evidence>
<evidence type="ECO:0000256" key="1">
    <source>
        <dbReference type="ARBA" id="ARBA00006484"/>
    </source>
</evidence>
<dbReference type="Pfam" id="PF00106">
    <property type="entry name" value="adh_short"/>
    <property type="match status" value="1"/>
</dbReference>
<dbReference type="RefSeq" id="WP_343880611.1">
    <property type="nucleotide sequence ID" value="NZ_BAAAIJ010000048.1"/>
</dbReference>
<dbReference type="InterPro" id="IPR036291">
    <property type="entry name" value="NAD(P)-bd_dom_sf"/>
</dbReference>
<name>A0ABW4Q987_9MICC</name>
<dbReference type="EMBL" id="JBHUGA010000043">
    <property type="protein sequence ID" value="MFD1847283.1"/>
    <property type="molecule type" value="Genomic_DNA"/>
</dbReference>
<sequence length="273" mass="29407">MTSLQTWMITGGNRGLGRALTLGALDAGHAVVATVRGEHSLPKHDRLTVQTLDVRDRRAAHEAVELAAARLRRLDVLVNNAGYGLVGAIEEASEEDARAIVDTNLLGPLWLSQAAIPIMRTQGAGHVVQISTVGAVGTMPMLGLYNSTKWGLEAFSEAMASEVRGFGIRVSLIEPAALDTDWAGDSMRFSSPTISYDDLRTELFGTNEVPWPQDDSGGGMTAEDAAIVILSRVAAQDDHRLRILVGDDAPSQVRAALDLRHKDYARDPRFLTT</sequence>
<dbReference type="PANTHER" id="PTHR43976:SF16">
    <property type="entry name" value="SHORT-CHAIN DEHYDROGENASE_REDUCTASE FAMILY PROTEIN"/>
    <property type="match status" value="1"/>
</dbReference>
<comment type="caution">
    <text evidence="4">The sequence shown here is derived from an EMBL/GenBank/DDBJ whole genome shotgun (WGS) entry which is preliminary data.</text>
</comment>
<dbReference type="Gene3D" id="3.40.50.720">
    <property type="entry name" value="NAD(P)-binding Rossmann-like Domain"/>
    <property type="match status" value="1"/>
</dbReference>
<gene>
    <name evidence="4" type="ORF">ACFSFX_11825</name>
</gene>
<comment type="similarity">
    <text evidence="1 3">Belongs to the short-chain dehydrogenases/reductases (SDR) family.</text>
</comment>
<protein>
    <submittedName>
        <fullName evidence="4">SDR family NAD(P)-dependent oxidoreductase</fullName>
    </submittedName>
</protein>
<keyword evidence="5" id="KW-1185">Reference proteome</keyword>
<dbReference type="InterPro" id="IPR051911">
    <property type="entry name" value="SDR_oxidoreductase"/>
</dbReference>
<accession>A0ABW4Q987</accession>
<reference evidence="5" key="1">
    <citation type="journal article" date="2019" name="Int. J. Syst. Evol. Microbiol.">
        <title>The Global Catalogue of Microorganisms (GCM) 10K type strain sequencing project: providing services to taxonomists for standard genome sequencing and annotation.</title>
        <authorList>
            <consortium name="The Broad Institute Genomics Platform"/>
            <consortium name="The Broad Institute Genome Sequencing Center for Infectious Disease"/>
            <person name="Wu L."/>
            <person name="Ma J."/>
        </authorList>
    </citation>
    <scope>NUCLEOTIDE SEQUENCE [LARGE SCALE GENOMIC DNA]</scope>
    <source>
        <strain evidence="5">JCM 11496</strain>
    </source>
</reference>
<evidence type="ECO:0000256" key="2">
    <source>
        <dbReference type="ARBA" id="ARBA00023002"/>
    </source>
</evidence>
<dbReference type="PRINTS" id="PR00080">
    <property type="entry name" value="SDRFAMILY"/>
</dbReference>
<evidence type="ECO:0000313" key="5">
    <source>
        <dbReference type="Proteomes" id="UP001597307"/>
    </source>
</evidence>
<dbReference type="InterPro" id="IPR002347">
    <property type="entry name" value="SDR_fam"/>
</dbReference>
<organism evidence="4 5">
    <name type="scientific">Arthrobacter flavus</name>
    <dbReference type="NCBI Taxonomy" id="95172"/>
    <lineage>
        <taxon>Bacteria</taxon>
        <taxon>Bacillati</taxon>
        <taxon>Actinomycetota</taxon>
        <taxon>Actinomycetes</taxon>
        <taxon>Micrococcales</taxon>
        <taxon>Micrococcaceae</taxon>
        <taxon>Arthrobacter</taxon>
    </lineage>
</organism>
<dbReference type="SUPFAM" id="SSF51735">
    <property type="entry name" value="NAD(P)-binding Rossmann-fold domains"/>
    <property type="match status" value="1"/>
</dbReference>